<proteinExistence type="predicted"/>
<dbReference type="Proteomes" id="UP000323067">
    <property type="component" value="Chromosome i"/>
</dbReference>
<sequence>MGLPVVVACCLTSRLQSWSKKYTSSVGEGECVTPTVRDIVGGYVAPGKGNKTRLLQVPLLEQDKEEESIASQSAPFRGLLSLICLIAIISRAASSSRSSRNDQHQAGSWDGAVDKVEKHAFGCSVRQACDYVHRPKRPEVDADTRRCLGSSTSLFAPERSEVRLSTNRALVSWHETESSGLFVWVVRLGRLGRLVRKRNNSRFSTSPNEPQDRVEPENFLQFYPDDAMLGQQFKGGVLCNLFNHSLSSLCTTNPEMLQCLPVHTGQLLCYSCRCDAKDQCCGRQAGRKLRSAFGAVGQGSEVPEPSLCAPGWPVRRILTPTDNKGIVNPQQLGSFGKYGQGPPCIYLHRGGHRFLV</sequence>
<dbReference type="EMBL" id="CP023328">
    <property type="protein sequence ID" value="ATY67252.1"/>
    <property type="molecule type" value="Genomic_DNA"/>
</dbReference>
<name>A0A2H4SVX1_CORMI</name>
<reference evidence="1 2" key="1">
    <citation type="journal article" date="2017" name="BMC Genomics">
        <title>Chromosome level assembly and secondary metabolite potential of the parasitic fungus Cordyceps militaris.</title>
        <authorList>
            <person name="Kramer G.J."/>
            <person name="Nodwell J.R."/>
        </authorList>
    </citation>
    <scope>NUCLEOTIDE SEQUENCE [LARGE SCALE GENOMIC DNA]</scope>
    <source>
        <strain evidence="1 2">ATCC 34164</strain>
    </source>
</reference>
<gene>
    <name evidence="1" type="ORF">A9K55_000294</name>
</gene>
<organism evidence="1 2">
    <name type="scientific">Cordyceps militaris</name>
    <name type="common">Caterpillar fungus</name>
    <name type="synonym">Clavaria militaris</name>
    <dbReference type="NCBI Taxonomy" id="73501"/>
    <lineage>
        <taxon>Eukaryota</taxon>
        <taxon>Fungi</taxon>
        <taxon>Dikarya</taxon>
        <taxon>Ascomycota</taxon>
        <taxon>Pezizomycotina</taxon>
        <taxon>Sordariomycetes</taxon>
        <taxon>Hypocreomycetidae</taxon>
        <taxon>Hypocreales</taxon>
        <taxon>Cordycipitaceae</taxon>
        <taxon>Cordyceps</taxon>
    </lineage>
</organism>
<protein>
    <submittedName>
        <fullName evidence="1">Uncharacterized protein</fullName>
    </submittedName>
</protein>
<evidence type="ECO:0000313" key="2">
    <source>
        <dbReference type="Proteomes" id="UP000323067"/>
    </source>
</evidence>
<evidence type="ECO:0000313" key="1">
    <source>
        <dbReference type="EMBL" id="ATY67252.1"/>
    </source>
</evidence>
<dbReference type="VEuPathDB" id="FungiDB:A9K55_000294"/>
<dbReference type="VEuPathDB" id="FungiDB:CCM_09310"/>
<dbReference type="AlphaFoldDB" id="A0A2H4SVX1"/>
<accession>A0A2H4SVX1</accession>